<dbReference type="PANTHER" id="PTHR24074">
    <property type="entry name" value="CO-CHAPERONE PROTEIN DJLA"/>
    <property type="match status" value="1"/>
</dbReference>
<dbReference type="InterPro" id="IPR029024">
    <property type="entry name" value="TerB-like"/>
</dbReference>
<dbReference type="InterPro" id="IPR007791">
    <property type="entry name" value="DjlA_N"/>
</dbReference>
<keyword evidence="1" id="KW-0472">Membrane</keyword>
<dbReference type="Proteomes" id="UP001596997">
    <property type="component" value="Unassembled WGS sequence"/>
</dbReference>
<evidence type="ECO:0000313" key="4">
    <source>
        <dbReference type="Proteomes" id="UP001596997"/>
    </source>
</evidence>
<accession>A0ABW3I3F9</accession>
<comment type="caution">
    <text evidence="3">The sequence shown here is derived from an EMBL/GenBank/DDBJ whole genome shotgun (WGS) entry which is preliminary data.</text>
</comment>
<proteinExistence type="predicted"/>
<dbReference type="InterPro" id="IPR050817">
    <property type="entry name" value="DjlA_DnaK_co-chaperone"/>
</dbReference>
<dbReference type="Gene3D" id="1.10.287.110">
    <property type="entry name" value="DnaJ domain"/>
    <property type="match status" value="1"/>
</dbReference>
<name>A0ABW3I3F9_9FLAO</name>
<feature type="domain" description="J" evidence="2">
    <location>
        <begin position="199"/>
        <end position="261"/>
    </location>
</feature>
<dbReference type="Pfam" id="PF00226">
    <property type="entry name" value="DnaJ"/>
    <property type="match status" value="1"/>
</dbReference>
<reference evidence="4" key="1">
    <citation type="journal article" date="2019" name="Int. J. Syst. Evol. Microbiol.">
        <title>The Global Catalogue of Microorganisms (GCM) 10K type strain sequencing project: providing services to taxonomists for standard genome sequencing and annotation.</title>
        <authorList>
            <consortium name="The Broad Institute Genomics Platform"/>
            <consortium name="The Broad Institute Genome Sequencing Center for Infectious Disease"/>
            <person name="Wu L."/>
            <person name="Ma J."/>
        </authorList>
    </citation>
    <scope>NUCLEOTIDE SEQUENCE [LARGE SCALE GENOMIC DNA]</scope>
    <source>
        <strain evidence="4">CCUG 62114</strain>
    </source>
</reference>
<dbReference type="PRINTS" id="PR00625">
    <property type="entry name" value="JDOMAIN"/>
</dbReference>
<evidence type="ECO:0000313" key="3">
    <source>
        <dbReference type="EMBL" id="MFD0964424.1"/>
    </source>
</evidence>
<keyword evidence="4" id="KW-1185">Reference proteome</keyword>
<keyword evidence="1" id="KW-0812">Transmembrane</keyword>
<dbReference type="SMART" id="SM00271">
    <property type="entry name" value="DnaJ"/>
    <property type="match status" value="1"/>
</dbReference>
<dbReference type="PROSITE" id="PS50076">
    <property type="entry name" value="DNAJ_2"/>
    <property type="match status" value="1"/>
</dbReference>
<feature type="transmembrane region" description="Helical" evidence="1">
    <location>
        <begin position="6"/>
        <end position="31"/>
    </location>
</feature>
<dbReference type="Pfam" id="PF05099">
    <property type="entry name" value="TerB"/>
    <property type="match status" value="1"/>
</dbReference>
<dbReference type="InterPro" id="IPR036869">
    <property type="entry name" value="J_dom_sf"/>
</dbReference>
<sequence>MSFVKFVGAGLGWTVGGPIGGMLGFLFGSLVDGMHSADTKLYEKEQRQRNKETKPGDFEVSLLILSALVIKADGKIDQRELDYVRMHFVSLFGKEKANNAFSIFNEIIKNDTVSTRRVCMQIQKHMDHPSRLQLLHYLFGIAASDGYVSPNEVNEIRKMAAYLYISRPDFEAAQAMFSGYNQRTGYQEANYNNTFNSDNAYKLLNIDKSATDDEIKKAYRKMAKKYHPDKIQHLGETHVKAAEEKFKQIKTAYEQLQTERGF</sequence>
<evidence type="ECO:0000256" key="1">
    <source>
        <dbReference type="SAM" id="Phobius"/>
    </source>
</evidence>
<protein>
    <submittedName>
        <fullName evidence="3">TerB family tellurite resistance protein</fullName>
    </submittedName>
</protein>
<dbReference type="EMBL" id="JBHTJM010000009">
    <property type="protein sequence ID" value="MFD0964424.1"/>
    <property type="molecule type" value="Genomic_DNA"/>
</dbReference>
<dbReference type="SUPFAM" id="SSF46565">
    <property type="entry name" value="Chaperone J-domain"/>
    <property type="match status" value="1"/>
</dbReference>
<dbReference type="Gene3D" id="1.10.3680.10">
    <property type="entry name" value="TerB-like"/>
    <property type="match status" value="1"/>
</dbReference>
<keyword evidence="1" id="KW-1133">Transmembrane helix</keyword>
<gene>
    <name evidence="3" type="ORF">ACFQ1O_10450</name>
</gene>
<evidence type="ECO:0000259" key="2">
    <source>
        <dbReference type="PROSITE" id="PS50076"/>
    </source>
</evidence>
<dbReference type="CDD" id="cd06257">
    <property type="entry name" value="DnaJ"/>
    <property type="match status" value="1"/>
</dbReference>
<dbReference type="RefSeq" id="WP_377715972.1">
    <property type="nucleotide sequence ID" value="NZ_JBHTJM010000009.1"/>
</dbReference>
<dbReference type="InterPro" id="IPR001623">
    <property type="entry name" value="DnaJ_domain"/>
</dbReference>
<organism evidence="3 4">
    <name type="scientific">Pseudofulvibacter geojedonensis</name>
    <dbReference type="NCBI Taxonomy" id="1123758"/>
    <lineage>
        <taxon>Bacteria</taxon>
        <taxon>Pseudomonadati</taxon>
        <taxon>Bacteroidota</taxon>
        <taxon>Flavobacteriia</taxon>
        <taxon>Flavobacteriales</taxon>
        <taxon>Flavobacteriaceae</taxon>
        <taxon>Pseudofulvibacter</taxon>
    </lineage>
</organism>